<dbReference type="InParanoid" id="B7G6F3"/>
<accession>B7G6F3</accession>
<keyword evidence="2" id="KW-1185">Reference proteome</keyword>
<dbReference type="GeneID" id="7203347"/>
<sequence>MNLFQPRNKENSPDDDQVTLIGSFADIIAQGVSWKDFFRACVPPRIVWTSVDCCCLTDQSQAPIDHNYAVDLVVQVPSIDSKQVLHISAQNAQAAVGTLAGLLLLLANGKDELELTFQSFATQPRHPFPPLASDTGLATVLSAKHKIVAVRLQFVDVDDSTCQLLAKTIPRMEYRQCTVEGLHQAVASNQCPSKLTISCTLQEFAKFGTGLGGNSVVRSMDLLLHFWLQGEPLHDFCRGLEHNLGLETLVIRYLDINDDGWTMLFHALRFHPTLQTLCLQFTDDFVDNFRRLTPERRTQRTQVVLDFLEENRVIQNVTWPIFQQDQELMDDIKSRLERNRGTGEEREHS</sequence>
<dbReference type="HOGENOM" id="CLU_781825_0_0_1"/>
<dbReference type="RefSeq" id="XP_002182563.1">
    <property type="nucleotide sequence ID" value="XM_002182527.1"/>
</dbReference>
<dbReference type="InterPro" id="IPR032675">
    <property type="entry name" value="LRR_dom_sf"/>
</dbReference>
<dbReference type="Gene3D" id="3.80.10.10">
    <property type="entry name" value="Ribonuclease Inhibitor"/>
    <property type="match status" value="1"/>
</dbReference>
<gene>
    <name evidence="1" type="ORF">PHATRDRAFT_48229</name>
</gene>
<proteinExistence type="predicted"/>
<evidence type="ECO:0000313" key="2">
    <source>
        <dbReference type="Proteomes" id="UP000000759"/>
    </source>
</evidence>
<dbReference type="OrthoDB" id="46635at2759"/>
<dbReference type="EMBL" id="CM000618">
    <property type="protein sequence ID" value="EEC45850.1"/>
    <property type="molecule type" value="Genomic_DNA"/>
</dbReference>
<dbReference type="Proteomes" id="UP000000759">
    <property type="component" value="Chromosome 16"/>
</dbReference>
<organism evidence="1 2">
    <name type="scientific">Phaeodactylum tricornutum (strain CCAP 1055/1)</name>
    <dbReference type="NCBI Taxonomy" id="556484"/>
    <lineage>
        <taxon>Eukaryota</taxon>
        <taxon>Sar</taxon>
        <taxon>Stramenopiles</taxon>
        <taxon>Ochrophyta</taxon>
        <taxon>Bacillariophyta</taxon>
        <taxon>Bacillariophyceae</taxon>
        <taxon>Bacillariophycidae</taxon>
        <taxon>Naviculales</taxon>
        <taxon>Phaeodactylaceae</taxon>
        <taxon>Phaeodactylum</taxon>
    </lineage>
</organism>
<protein>
    <submittedName>
        <fullName evidence="1">Uncharacterized protein</fullName>
    </submittedName>
</protein>
<dbReference type="PaxDb" id="2850-Phatr48229"/>
<dbReference type="SUPFAM" id="SSF52047">
    <property type="entry name" value="RNI-like"/>
    <property type="match status" value="1"/>
</dbReference>
<reference evidence="1 2" key="1">
    <citation type="journal article" date="2008" name="Nature">
        <title>The Phaeodactylum genome reveals the evolutionary history of diatom genomes.</title>
        <authorList>
            <person name="Bowler C."/>
            <person name="Allen A.E."/>
            <person name="Badger J.H."/>
            <person name="Grimwood J."/>
            <person name="Jabbari K."/>
            <person name="Kuo A."/>
            <person name="Maheswari U."/>
            <person name="Martens C."/>
            <person name="Maumus F."/>
            <person name="Otillar R.P."/>
            <person name="Rayko E."/>
            <person name="Salamov A."/>
            <person name="Vandepoele K."/>
            <person name="Beszteri B."/>
            <person name="Gruber A."/>
            <person name="Heijde M."/>
            <person name="Katinka M."/>
            <person name="Mock T."/>
            <person name="Valentin K."/>
            <person name="Verret F."/>
            <person name="Berges J.A."/>
            <person name="Brownlee C."/>
            <person name="Cadoret J.P."/>
            <person name="Chiovitti A."/>
            <person name="Choi C.J."/>
            <person name="Coesel S."/>
            <person name="De Martino A."/>
            <person name="Detter J.C."/>
            <person name="Durkin C."/>
            <person name="Falciatore A."/>
            <person name="Fournet J."/>
            <person name="Haruta M."/>
            <person name="Huysman M.J."/>
            <person name="Jenkins B.D."/>
            <person name="Jiroutova K."/>
            <person name="Jorgensen R.E."/>
            <person name="Joubert Y."/>
            <person name="Kaplan A."/>
            <person name="Kroger N."/>
            <person name="Kroth P.G."/>
            <person name="La Roche J."/>
            <person name="Lindquist E."/>
            <person name="Lommer M."/>
            <person name="Martin-Jezequel V."/>
            <person name="Lopez P.J."/>
            <person name="Lucas S."/>
            <person name="Mangogna M."/>
            <person name="McGinnis K."/>
            <person name="Medlin L.K."/>
            <person name="Montsant A."/>
            <person name="Oudot-Le Secq M.P."/>
            <person name="Napoli C."/>
            <person name="Obornik M."/>
            <person name="Parker M.S."/>
            <person name="Petit J.L."/>
            <person name="Porcel B.M."/>
            <person name="Poulsen N."/>
            <person name="Robison M."/>
            <person name="Rychlewski L."/>
            <person name="Rynearson T.A."/>
            <person name="Schmutz J."/>
            <person name="Shapiro H."/>
            <person name="Siaut M."/>
            <person name="Stanley M."/>
            <person name="Sussman M.R."/>
            <person name="Taylor A.R."/>
            <person name="Vardi A."/>
            <person name="von Dassow P."/>
            <person name="Vyverman W."/>
            <person name="Willis A."/>
            <person name="Wyrwicz L.S."/>
            <person name="Rokhsar D.S."/>
            <person name="Weissenbach J."/>
            <person name="Armbrust E.V."/>
            <person name="Green B.R."/>
            <person name="Van de Peer Y."/>
            <person name="Grigoriev I.V."/>
        </authorList>
    </citation>
    <scope>NUCLEOTIDE SEQUENCE [LARGE SCALE GENOMIC DNA]</scope>
    <source>
        <strain evidence="1 2">CCAP 1055/1</strain>
    </source>
</reference>
<dbReference type="KEGG" id="pti:PHATRDRAFT_48229"/>
<evidence type="ECO:0000313" key="1">
    <source>
        <dbReference type="EMBL" id="EEC45850.1"/>
    </source>
</evidence>
<reference evidence="2" key="2">
    <citation type="submission" date="2008-08" db="EMBL/GenBank/DDBJ databases">
        <authorList>
            <consortium name="Diatom Consortium"/>
            <person name="Grigoriev I."/>
            <person name="Grimwood J."/>
            <person name="Kuo A."/>
            <person name="Otillar R.P."/>
            <person name="Salamov A."/>
            <person name="Detter J.C."/>
            <person name="Lindquist E."/>
            <person name="Shapiro H."/>
            <person name="Lucas S."/>
            <person name="Glavina del Rio T."/>
            <person name="Pitluck S."/>
            <person name="Rokhsar D."/>
            <person name="Bowler C."/>
        </authorList>
    </citation>
    <scope>GENOME REANNOTATION</scope>
    <source>
        <strain evidence="2">CCAP 1055/1</strain>
    </source>
</reference>
<name>B7G6F3_PHATC</name>
<dbReference type="AlphaFoldDB" id="B7G6F3"/>